<evidence type="ECO:0000313" key="2">
    <source>
        <dbReference type="Proteomes" id="UP000308600"/>
    </source>
</evidence>
<proteinExistence type="predicted"/>
<accession>A0ACD3AZB5</accession>
<dbReference type="Proteomes" id="UP000308600">
    <property type="component" value="Unassembled WGS sequence"/>
</dbReference>
<evidence type="ECO:0000313" key="1">
    <source>
        <dbReference type="EMBL" id="TFK71333.1"/>
    </source>
</evidence>
<keyword evidence="2" id="KW-1185">Reference proteome</keyword>
<organism evidence="1 2">
    <name type="scientific">Pluteus cervinus</name>
    <dbReference type="NCBI Taxonomy" id="181527"/>
    <lineage>
        <taxon>Eukaryota</taxon>
        <taxon>Fungi</taxon>
        <taxon>Dikarya</taxon>
        <taxon>Basidiomycota</taxon>
        <taxon>Agaricomycotina</taxon>
        <taxon>Agaricomycetes</taxon>
        <taxon>Agaricomycetidae</taxon>
        <taxon>Agaricales</taxon>
        <taxon>Pluteineae</taxon>
        <taxon>Pluteaceae</taxon>
        <taxon>Pluteus</taxon>
    </lineage>
</organism>
<reference evidence="1 2" key="1">
    <citation type="journal article" date="2019" name="Nat. Ecol. Evol.">
        <title>Megaphylogeny resolves global patterns of mushroom evolution.</title>
        <authorList>
            <person name="Varga T."/>
            <person name="Krizsan K."/>
            <person name="Foldi C."/>
            <person name="Dima B."/>
            <person name="Sanchez-Garcia M."/>
            <person name="Sanchez-Ramirez S."/>
            <person name="Szollosi G.J."/>
            <person name="Szarkandi J.G."/>
            <person name="Papp V."/>
            <person name="Albert L."/>
            <person name="Andreopoulos W."/>
            <person name="Angelini C."/>
            <person name="Antonin V."/>
            <person name="Barry K.W."/>
            <person name="Bougher N.L."/>
            <person name="Buchanan P."/>
            <person name="Buyck B."/>
            <person name="Bense V."/>
            <person name="Catcheside P."/>
            <person name="Chovatia M."/>
            <person name="Cooper J."/>
            <person name="Damon W."/>
            <person name="Desjardin D."/>
            <person name="Finy P."/>
            <person name="Geml J."/>
            <person name="Haridas S."/>
            <person name="Hughes K."/>
            <person name="Justo A."/>
            <person name="Karasinski D."/>
            <person name="Kautmanova I."/>
            <person name="Kiss B."/>
            <person name="Kocsube S."/>
            <person name="Kotiranta H."/>
            <person name="LaButti K.M."/>
            <person name="Lechner B.E."/>
            <person name="Liimatainen K."/>
            <person name="Lipzen A."/>
            <person name="Lukacs Z."/>
            <person name="Mihaltcheva S."/>
            <person name="Morgado L.N."/>
            <person name="Niskanen T."/>
            <person name="Noordeloos M.E."/>
            <person name="Ohm R.A."/>
            <person name="Ortiz-Santana B."/>
            <person name="Ovrebo C."/>
            <person name="Racz N."/>
            <person name="Riley R."/>
            <person name="Savchenko A."/>
            <person name="Shiryaev A."/>
            <person name="Soop K."/>
            <person name="Spirin V."/>
            <person name="Szebenyi C."/>
            <person name="Tomsovsky M."/>
            <person name="Tulloss R.E."/>
            <person name="Uehling J."/>
            <person name="Grigoriev I.V."/>
            <person name="Vagvolgyi C."/>
            <person name="Papp T."/>
            <person name="Martin F.M."/>
            <person name="Miettinen O."/>
            <person name="Hibbett D.S."/>
            <person name="Nagy L.G."/>
        </authorList>
    </citation>
    <scope>NUCLEOTIDE SEQUENCE [LARGE SCALE GENOMIC DNA]</scope>
    <source>
        <strain evidence="1 2">NL-1719</strain>
    </source>
</reference>
<name>A0ACD3AZB5_9AGAR</name>
<protein>
    <submittedName>
        <fullName evidence="1">Uncharacterized protein</fullName>
    </submittedName>
</protein>
<sequence>MQFLPFSLSYLILTPRQVRLPGDPSSPRSRDRRGSKDSSGGNTTSTAGTSRSMSRSATSASSSRWSSRFRRALHLNTYKSASTTSVPPVEASPPTLPHLPPPPIASTSYSHARSMSHPEVLESMVGGIPFPSLDSRDELNHHRRHFSHDYDQYHYHRVAGEFGHLPTQRNNEMSLIDAAATAIAVASIGRVVEDIGRGHRPVDDEDEEEDYGTEITPMGYAI</sequence>
<dbReference type="EMBL" id="ML208299">
    <property type="protein sequence ID" value="TFK71333.1"/>
    <property type="molecule type" value="Genomic_DNA"/>
</dbReference>
<gene>
    <name evidence="1" type="ORF">BDN72DRAFT_895705</name>
</gene>